<organism evidence="2 3">
    <name type="scientific">Ferrimonas pelagia</name>
    <dbReference type="NCBI Taxonomy" id="1177826"/>
    <lineage>
        <taxon>Bacteria</taxon>
        <taxon>Pseudomonadati</taxon>
        <taxon>Pseudomonadota</taxon>
        <taxon>Gammaproteobacteria</taxon>
        <taxon>Alteromonadales</taxon>
        <taxon>Ferrimonadaceae</taxon>
        <taxon>Ferrimonas</taxon>
    </lineage>
</organism>
<proteinExistence type="predicted"/>
<dbReference type="EMBL" id="BAABJZ010000082">
    <property type="protein sequence ID" value="GAA4890303.1"/>
    <property type="molecule type" value="Genomic_DNA"/>
</dbReference>
<keyword evidence="1" id="KW-0812">Transmembrane</keyword>
<evidence type="ECO:0000256" key="1">
    <source>
        <dbReference type="SAM" id="Phobius"/>
    </source>
</evidence>
<keyword evidence="1" id="KW-0472">Membrane</keyword>
<evidence type="ECO:0000313" key="3">
    <source>
        <dbReference type="Proteomes" id="UP001499988"/>
    </source>
</evidence>
<feature type="transmembrane region" description="Helical" evidence="1">
    <location>
        <begin position="15"/>
        <end position="36"/>
    </location>
</feature>
<name>A0ABP9EYD3_9GAMM</name>
<evidence type="ECO:0000313" key="2">
    <source>
        <dbReference type="EMBL" id="GAA4890303.1"/>
    </source>
</evidence>
<dbReference type="PROSITE" id="PS51257">
    <property type="entry name" value="PROKAR_LIPOPROTEIN"/>
    <property type="match status" value="1"/>
</dbReference>
<keyword evidence="1" id="KW-1133">Transmembrane helix</keyword>
<reference evidence="3" key="1">
    <citation type="journal article" date="2019" name="Int. J. Syst. Evol. Microbiol.">
        <title>The Global Catalogue of Microorganisms (GCM) 10K type strain sequencing project: providing services to taxonomists for standard genome sequencing and annotation.</title>
        <authorList>
            <consortium name="The Broad Institute Genomics Platform"/>
            <consortium name="The Broad Institute Genome Sequencing Center for Infectious Disease"/>
            <person name="Wu L."/>
            <person name="Ma J."/>
        </authorList>
    </citation>
    <scope>NUCLEOTIDE SEQUENCE [LARGE SCALE GENOMIC DNA]</scope>
    <source>
        <strain evidence="3">JCM 18401</strain>
    </source>
</reference>
<sequence>MLSRLLRLPDWKNPFLALIMGITLIAASCMLLGAVLTRYSLATVVVTVVDERRAGQGFE</sequence>
<comment type="caution">
    <text evidence="2">The sequence shown here is derived from an EMBL/GenBank/DDBJ whole genome shotgun (WGS) entry which is preliminary data.</text>
</comment>
<keyword evidence="3" id="KW-1185">Reference proteome</keyword>
<dbReference type="Proteomes" id="UP001499988">
    <property type="component" value="Unassembled WGS sequence"/>
</dbReference>
<protein>
    <submittedName>
        <fullName evidence="2">Uncharacterized protein</fullName>
    </submittedName>
</protein>
<accession>A0ABP9EYD3</accession>
<gene>
    <name evidence="2" type="ORF">GCM10023333_24430</name>
</gene>